<dbReference type="EMBL" id="JABACI010000002">
    <property type="protein sequence ID" value="NLP84184.1"/>
    <property type="molecule type" value="Genomic_DNA"/>
</dbReference>
<protein>
    <submittedName>
        <fullName evidence="2">Gfo/Idh/MocA family oxidoreductase</fullName>
    </submittedName>
</protein>
<dbReference type="Gene3D" id="3.40.50.720">
    <property type="entry name" value="NAD(P)-binding Rossmann-like Domain"/>
    <property type="match status" value="1"/>
</dbReference>
<evidence type="ECO:0000313" key="3">
    <source>
        <dbReference type="Proteomes" id="UP001429745"/>
    </source>
</evidence>
<evidence type="ECO:0000259" key="1">
    <source>
        <dbReference type="Pfam" id="PF01408"/>
    </source>
</evidence>
<proteinExistence type="predicted"/>
<name>A0ABX1KB56_9MICO</name>
<feature type="domain" description="Gfo/Idh/MocA-like oxidoreductase N-terminal" evidence="1">
    <location>
        <begin position="3"/>
        <end position="122"/>
    </location>
</feature>
<reference evidence="2 3" key="1">
    <citation type="submission" date="2020-04" db="EMBL/GenBank/DDBJ databases">
        <title>CFH 90308 Microbacterium sp.</title>
        <authorList>
            <person name="Nie G."/>
            <person name="Ming H."/>
            <person name="Xia T."/>
        </authorList>
    </citation>
    <scope>NUCLEOTIDE SEQUENCE [LARGE SCALE GENOMIC DNA]</scope>
    <source>
        <strain evidence="2 3">CFH 90308</strain>
    </source>
</reference>
<dbReference type="InterPro" id="IPR000683">
    <property type="entry name" value="Gfo/Idh/MocA-like_OxRdtase_N"/>
</dbReference>
<dbReference type="PANTHER" id="PTHR43377">
    <property type="entry name" value="BILIVERDIN REDUCTASE A"/>
    <property type="match status" value="1"/>
</dbReference>
<dbReference type="Proteomes" id="UP001429745">
    <property type="component" value="Unassembled WGS sequence"/>
</dbReference>
<dbReference type="InterPro" id="IPR051450">
    <property type="entry name" value="Gfo/Idh/MocA_Oxidoreductases"/>
</dbReference>
<dbReference type="Gene3D" id="3.30.360.10">
    <property type="entry name" value="Dihydrodipicolinate Reductase, domain 2"/>
    <property type="match status" value="1"/>
</dbReference>
<dbReference type="SUPFAM" id="SSF55347">
    <property type="entry name" value="Glyceraldehyde-3-phosphate dehydrogenase-like, C-terminal domain"/>
    <property type="match status" value="1"/>
</dbReference>
<dbReference type="InterPro" id="IPR036291">
    <property type="entry name" value="NAD(P)-bd_dom_sf"/>
</dbReference>
<accession>A0ABX1KB56</accession>
<dbReference type="RefSeq" id="WP_168912641.1">
    <property type="nucleotide sequence ID" value="NZ_JABACI010000002.1"/>
</dbReference>
<gene>
    <name evidence="2" type="ORF">HF576_10000</name>
</gene>
<evidence type="ECO:0000313" key="2">
    <source>
        <dbReference type="EMBL" id="NLP84184.1"/>
    </source>
</evidence>
<dbReference type="SUPFAM" id="SSF51735">
    <property type="entry name" value="NAD(P)-binding Rossmann-fold domains"/>
    <property type="match status" value="1"/>
</dbReference>
<keyword evidence="3" id="KW-1185">Reference proteome</keyword>
<dbReference type="PANTHER" id="PTHR43377:SF1">
    <property type="entry name" value="BILIVERDIN REDUCTASE A"/>
    <property type="match status" value="1"/>
</dbReference>
<organism evidence="2 3">
    <name type="scientific">Microbacterium salsuginis</name>
    <dbReference type="NCBI Taxonomy" id="2722803"/>
    <lineage>
        <taxon>Bacteria</taxon>
        <taxon>Bacillati</taxon>
        <taxon>Actinomycetota</taxon>
        <taxon>Actinomycetes</taxon>
        <taxon>Micrococcales</taxon>
        <taxon>Microbacteriaceae</taxon>
        <taxon>Microbacterium</taxon>
    </lineage>
</organism>
<comment type="caution">
    <text evidence="2">The sequence shown here is derived from an EMBL/GenBank/DDBJ whole genome shotgun (WGS) entry which is preliminary data.</text>
</comment>
<dbReference type="Pfam" id="PF01408">
    <property type="entry name" value="GFO_IDH_MocA"/>
    <property type="match status" value="1"/>
</dbReference>
<sequence length="346" mass="35991">MSVRIGFIGAGWWSATTHAPAVASSAHASVVGVVDPDRVRADEFVRRFGGEVHADVTSLLREGAPDGVVVATPHATHAPISRTAIEHGVGVLVEKPVALTAADARALRDLAHESAVPLIVSHPYLFHPLTPRVRSLLADGAIGDLVSVTGAFDSVVAHLIRGRLDDGPARDYQGFAPQAGTYSDPALAGGGQGQSQFGHLVSLLFAEIDRPLVRVSANMLWERPPMDIALGATAMTADGAVVSLASAGTVRHWDDRTAWLRYTGTDGWLLHDAMHGRITASAGVLTDTDAEGSGSPYPASAPVLALIDVLRGETRSGDILADPANGAATVEFVEACYASALAATET</sequence>